<name>A0A3M8B893_9BACL</name>
<evidence type="ECO:0000256" key="1">
    <source>
        <dbReference type="SAM" id="Phobius"/>
    </source>
</evidence>
<keyword evidence="1" id="KW-0812">Transmembrane</keyword>
<feature type="transmembrane region" description="Helical" evidence="1">
    <location>
        <begin position="7"/>
        <end position="24"/>
    </location>
</feature>
<keyword evidence="1" id="KW-1133">Transmembrane helix</keyword>
<keyword evidence="5" id="KW-1185">Reference proteome</keyword>
<reference evidence="2 5" key="2">
    <citation type="submission" date="2019-06" db="EMBL/GenBank/DDBJ databases">
        <title>Whole genome shotgun sequence of Brevibacillus agri NBRC 15538.</title>
        <authorList>
            <person name="Hosoyama A."/>
            <person name="Uohara A."/>
            <person name="Ohji S."/>
            <person name="Ichikawa N."/>
        </authorList>
    </citation>
    <scope>NUCLEOTIDE SEQUENCE [LARGE SCALE GENOMIC DNA]</scope>
    <source>
        <strain evidence="2 5">NBRC 15538</strain>
    </source>
</reference>
<dbReference type="EMBL" id="BJOD01000040">
    <property type="protein sequence ID" value="GED27399.1"/>
    <property type="molecule type" value="Genomic_DNA"/>
</dbReference>
<feature type="transmembrane region" description="Helical" evidence="1">
    <location>
        <begin position="123"/>
        <end position="143"/>
    </location>
</feature>
<organism evidence="3 4">
    <name type="scientific">Brevibacillus agri</name>
    <dbReference type="NCBI Taxonomy" id="51101"/>
    <lineage>
        <taxon>Bacteria</taxon>
        <taxon>Bacillati</taxon>
        <taxon>Bacillota</taxon>
        <taxon>Bacilli</taxon>
        <taxon>Bacillales</taxon>
        <taxon>Paenibacillaceae</taxon>
        <taxon>Brevibacillus</taxon>
    </lineage>
</organism>
<keyword evidence="1" id="KW-0472">Membrane</keyword>
<dbReference type="Proteomes" id="UP000276178">
    <property type="component" value="Unassembled WGS sequence"/>
</dbReference>
<feature type="transmembrane region" description="Helical" evidence="1">
    <location>
        <begin position="155"/>
        <end position="174"/>
    </location>
</feature>
<evidence type="ECO:0000313" key="5">
    <source>
        <dbReference type="Proteomes" id="UP000317180"/>
    </source>
</evidence>
<dbReference type="GeneID" id="82812855"/>
<dbReference type="RefSeq" id="WP_122952599.1">
    <property type="nucleotide sequence ID" value="NZ_BJOD01000040.1"/>
</dbReference>
<feature type="transmembrane region" description="Helical" evidence="1">
    <location>
        <begin position="74"/>
        <end position="93"/>
    </location>
</feature>
<dbReference type="EMBL" id="RHHN01000014">
    <property type="protein sequence ID" value="RNB59217.1"/>
    <property type="molecule type" value="Genomic_DNA"/>
</dbReference>
<dbReference type="Proteomes" id="UP000317180">
    <property type="component" value="Unassembled WGS sequence"/>
</dbReference>
<sequence>MEYVRDYAMYAAVFGLFSFSWFGWAQEKPRPGWRNYLGMAAGAALLVCLVGVYLSVTNWHAPSALSDRTAFQRYLLLVSVEFALALAGALVLLKKRRKDEIAPWIALIVGLHFFGLKNVFADAGLSVLAVLLIVVALVSRPIARKLQVASSAITGIGVGTALFAFAILGLIRFMSV</sequence>
<gene>
    <name evidence="2" type="ORF">BAG01nite_35010</name>
    <name evidence="3" type="ORF">EB820_04780</name>
</gene>
<proteinExistence type="predicted"/>
<dbReference type="AlphaFoldDB" id="A0A3M8B893"/>
<dbReference type="OrthoDB" id="3697173at2"/>
<evidence type="ECO:0000313" key="3">
    <source>
        <dbReference type="EMBL" id="RNB59217.1"/>
    </source>
</evidence>
<accession>A0A3M8B893</accession>
<feature type="transmembrane region" description="Helical" evidence="1">
    <location>
        <begin position="36"/>
        <end position="54"/>
    </location>
</feature>
<protein>
    <submittedName>
        <fullName evidence="3">Uncharacterized protein</fullName>
    </submittedName>
</protein>
<evidence type="ECO:0000313" key="2">
    <source>
        <dbReference type="EMBL" id="GED27399.1"/>
    </source>
</evidence>
<comment type="caution">
    <text evidence="3">The sequence shown here is derived from an EMBL/GenBank/DDBJ whole genome shotgun (WGS) entry which is preliminary data.</text>
</comment>
<evidence type="ECO:0000313" key="4">
    <source>
        <dbReference type="Proteomes" id="UP000276178"/>
    </source>
</evidence>
<reference evidence="3 4" key="1">
    <citation type="submission" date="2018-10" db="EMBL/GenBank/DDBJ databases">
        <title>Phylogenomics of Brevibacillus.</title>
        <authorList>
            <person name="Dunlap C."/>
        </authorList>
    </citation>
    <scope>NUCLEOTIDE SEQUENCE [LARGE SCALE GENOMIC DNA]</scope>
    <source>
        <strain evidence="3 4">NRRL NRS 1219</strain>
    </source>
</reference>